<evidence type="ECO:0000313" key="1">
    <source>
        <dbReference type="EMBL" id="MDL2077660.1"/>
    </source>
</evidence>
<evidence type="ECO:0000313" key="2">
    <source>
        <dbReference type="Proteomes" id="UP001241926"/>
    </source>
</evidence>
<comment type="caution">
    <text evidence="1">The sequence shown here is derived from an EMBL/GenBank/DDBJ whole genome shotgun (WGS) entry which is preliminary data.</text>
</comment>
<accession>A0ABT7IYJ8</accession>
<dbReference type="EMBL" id="JASJUS010000012">
    <property type="protein sequence ID" value="MDL2077660.1"/>
    <property type="molecule type" value="Genomic_DNA"/>
</dbReference>
<dbReference type="RefSeq" id="WP_285432906.1">
    <property type="nucleotide sequence ID" value="NZ_JASJUS010000012.1"/>
</dbReference>
<keyword evidence="2" id="KW-1185">Reference proteome</keyword>
<protein>
    <submittedName>
        <fullName evidence="1">Uncharacterized protein</fullName>
    </submittedName>
</protein>
<organism evidence="1 2">
    <name type="scientific">Streptomyces fuscus</name>
    <dbReference type="NCBI Taxonomy" id="3048495"/>
    <lineage>
        <taxon>Bacteria</taxon>
        <taxon>Bacillati</taxon>
        <taxon>Actinomycetota</taxon>
        <taxon>Actinomycetes</taxon>
        <taxon>Kitasatosporales</taxon>
        <taxon>Streptomycetaceae</taxon>
        <taxon>Streptomyces</taxon>
    </lineage>
</organism>
<proteinExistence type="predicted"/>
<dbReference type="Proteomes" id="UP001241926">
    <property type="component" value="Unassembled WGS sequence"/>
</dbReference>
<gene>
    <name evidence="1" type="ORF">QNN03_14565</name>
</gene>
<sequence>MTLSYPRKRWSDTAETWIELHLYGGRIPEITYQSRGVGRPTLKDPLLLLGEHTVELDFNKHAFRAKARALKLAHQGRTYEYVATGANKGGTLRGSAVEITTTRNKNPTGKGVSTFGSATGEVDAIDLALAILFEEVDTFDLTSFGATATALNKIRNLARSNESASMD</sequence>
<reference evidence="1 2" key="1">
    <citation type="submission" date="2023-05" db="EMBL/GenBank/DDBJ databases">
        <title>Streptomyces fuscus sp. nov., a brown-black pigment producing actinomyces isolated from dry sand of Sea duck farm.</title>
        <authorList>
            <person name="Xie J."/>
            <person name="Shen N."/>
        </authorList>
    </citation>
    <scope>NUCLEOTIDE SEQUENCE [LARGE SCALE GENOMIC DNA]</scope>
    <source>
        <strain evidence="1 2">GXMU-J15</strain>
    </source>
</reference>
<name>A0ABT7IYJ8_9ACTN</name>